<evidence type="ECO:0000256" key="5">
    <source>
        <dbReference type="ARBA" id="ARBA00022989"/>
    </source>
</evidence>
<dbReference type="RefSeq" id="WP_073290038.1">
    <property type="nucleotide sequence ID" value="NZ_FRCP01000020.1"/>
</dbReference>
<dbReference type="Gene3D" id="1.10.3720.10">
    <property type="entry name" value="MetI-like"/>
    <property type="match status" value="1"/>
</dbReference>
<dbReference type="GO" id="GO:0055085">
    <property type="term" value="P:transmembrane transport"/>
    <property type="evidence" value="ECO:0007669"/>
    <property type="project" value="InterPro"/>
</dbReference>
<keyword evidence="10" id="KW-1185">Reference proteome</keyword>
<keyword evidence="3" id="KW-1003">Cell membrane</keyword>
<dbReference type="OrthoDB" id="9771544at2"/>
<comment type="subcellular location">
    <subcellularLocation>
        <location evidence="1 7">Cell membrane</location>
        <topology evidence="1 7">Multi-pass membrane protein</topology>
    </subcellularLocation>
</comment>
<evidence type="ECO:0000256" key="6">
    <source>
        <dbReference type="ARBA" id="ARBA00023136"/>
    </source>
</evidence>
<dbReference type="SUPFAM" id="SSF161098">
    <property type="entry name" value="MetI-like"/>
    <property type="match status" value="1"/>
</dbReference>
<gene>
    <name evidence="9" type="ORF">SAMN02746066_03692</name>
</gene>
<dbReference type="PROSITE" id="PS50928">
    <property type="entry name" value="ABC_TM1"/>
    <property type="match status" value="1"/>
</dbReference>
<comment type="similarity">
    <text evidence="7">Belongs to the binding-protein-dependent transport system permease family.</text>
</comment>
<keyword evidence="2 7" id="KW-0813">Transport</keyword>
<evidence type="ECO:0000256" key="4">
    <source>
        <dbReference type="ARBA" id="ARBA00022692"/>
    </source>
</evidence>
<dbReference type="Proteomes" id="UP000184038">
    <property type="component" value="Unassembled WGS sequence"/>
</dbReference>
<evidence type="ECO:0000259" key="8">
    <source>
        <dbReference type="PROSITE" id="PS50928"/>
    </source>
</evidence>
<evidence type="ECO:0000256" key="3">
    <source>
        <dbReference type="ARBA" id="ARBA00022475"/>
    </source>
</evidence>
<feature type="transmembrane region" description="Helical" evidence="7">
    <location>
        <begin position="252"/>
        <end position="276"/>
    </location>
</feature>
<feature type="transmembrane region" description="Helical" evidence="7">
    <location>
        <begin position="84"/>
        <end position="110"/>
    </location>
</feature>
<dbReference type="Pfam" id="PF00528">
    <property type="entry name" value="BPD_transp_1"/>
    <property type="match status" value="1"/>
</dbReference>
<evidence type="ECO:0000313" key="9">
    <source>
        <dbReference type="EMBL" id="SHM87625.1"/>
    </source>
</evidence>
<dbReference type="CDD" id="cd06261">
    <property type="entry name" value="TM_PBP2"/>
    <property type="match status" value="1"/>
</dbReference>
<protein>
    <submittedName>
        <fullName evidence="9">ABC-type glycerol-3-phosphate transport system, permease component</fullName>
    </submittedName>
</protein>
<dbReference type="STRING" id="1120996.SAMN02746066_03692"/>
<feature type="transmembrane region" description="Helical" evidence="7">
    <location>
        <begin position="122"/>
        <end position="141"/>
    </location>
</feature>
<keyword evidence="5 7" id="KW-1133">Transmembrane helix</keyword>
<feature type="transmembrane region" description="Helical" evidence="7">
    <location>
        <begin position="153"/>
        <end position="174"/>
    </location>
</feature>
<feature type="transmembrane region" description="Helical" evidence="7">
    <location>
        <begin position="195"/>
        <end position="216"/>
    </location>
</feature>
<dbReference type="AlphaFoldDB" id="A0A1M7MBC9"/>
<reference evidence="9 10" key="1">
    <citation type="submission" date="2016-11" db="EMBL/GenBank/DDBJ databases">
        <authorList>
            <person name="Jaros S."/>
            <person name="Januszkiewicz K."/>
            <person name="Wedrychowicz H."/>
        </authorList>
    </citation>
    <scope>NUCLEOTIDE SEQUENCE [LARGE SCALE GENOMIC DNA]</scope>
    <source>
        <strain evidence="9 10">DSM 15930</strain>
    </source>
</reference>
<name>A0A1M7MBC9_9FIRM</name>
<dbReference type="EMBL" id="FRCP01000020">
    <property type="protein sequence ID" value="SHM87625.1"/>
    <property type="molecule type" value="Genomic_DNA"/>
</dbReference>
<dbReference type="InterPro" id="IPR035906">
    <property type="entry name" value="MetI-like_sf"/>
</dbReference>
<evidence type="ECO:0000313" key="10">
    <source>
        <dbReference type="Proteomes" id="UP000184038"/>
    </source>
</evidence>
<sequence>MAGYKGSNINPKKFEKKQIKIILAVLPLALFMLLPIVFIFCHAFKPMDELFAFPPKFFVTRPTLDNFTKLFKASAMSGIPMSRYVFNSFVVTVIVVLGSILLSTASGFALSKLKFKLKNTILEINNMALMFVPVAVMIPRYLTINVLGLTDTYLAHILPLLAMPVSLFLVKQFIDQVPDALIEAAYIDGASDLRVYFKIIIPMIKPAIATSAILAFQQVWVNVESSNLYVSNEGVKTLAFYMNTLAATNNTVAGQGVAAAAALIMFVPNLVLFIILQNSIMNTMAHSGMK</sequence>
<evidence type="ECO:0000256" key="7">
    <source>
        <dbReference type="RuleBase" id="RU363032"/>
    </source>
</evidence>
<accession>A0A1M7MBC9</accession>
<feature type="transmembrane region" description="Helical" evidence="7">
    <location>
        <begin position="21"/>
        <end position="45"/>
    </location>
</feature>
<evidence type="ECO:0000256" key="1">
    <source>
        <dbReference type="ARBA" id="ARBA00004651"/>
    </source>
</evidence>
<keyword evidence="4 7" id="KW-0812">Transmembrane</keyword>
<dbReference type="PANTHER" id="PTHR43744">
    <property type="entry name" value="ABC TRANSPORTER PERMEASE PROTEIN MG189-RELATED-RELATED"/>
    <property type="match status" value="1"/>
</dbReference>
<evidence type="ECO:0000256" key="2">
    <source>
        <dbReference type="ARBA" id="ARBA00022448"/>
    </source>
</evidence>
<dbReference type="PANTHER" id="PTHR43744:SF1">
    <property type="entry name" value="BINDING-PROTEIN-DEPENDENT TRANSPORT SYSTEMS INNER MEMBRANE COMPONENT"/>
    <property type="match status" value="1"/>
</dbReference>
<proteinExistence type="inferred from homology"/>
<feature type="domain" description="ABC transmembrane type-1" evidence="8">
    <location>
        <begin position="85"/>
        <end position="276"/>
    </location>
</feature>
<dbReference type="InterPro" id="IPR000515">
    <property type="entry name" value="MetI-like"/>
</dbReference>
<keyword evidence="6 7" id="KW-0472">Membrane</keyword>
<dbReference type="GO" id="GO:0005886">
    <property type="term" value="C:plasma membrane"/>
    <property type="evidence" value="ECO:0007669"/>
    <property type="project" value="UniProtKB-SubCell"/>
</dbReference>
<organism evidence="9 10">
    <name type="scientific">Anaerosporobacter mobilis DSM 15930</name>
    <dbReference type="NCBI Taxonomy" id="1120996"/>
    <lineage>
        <taxon>Bacteria</taxon>
        <taxon>Bacillati</taxon>
        <taxon>Bacillota</taxon>
        <taxon>Clostridia</taxon>
        <taxon>Lachnospirales</taxon>
        <taxon>Lachnospiraceae</taxon>
        <taxon>Anaerosporobacter</taxon>
    </lineage>
</organism>